<evidence type="ECO:0000313" key="1">
    <source>
        <dbReference type="EMBL" id="UZW64274.1"/>
    </source>
</evidence>
<accession>A0AAX3EZ41</accession>
<reference evidence="1" key="1">
    <citation type="submission" date="2022-10" db="EMBL/GenBank/DDBJ databases">
        <authorList>
            <person name="Wei X."/>
        </authorList>
    </citation>
    <scope>NUCLEOTIDE SEQUENCE</scope>
    <source>
        <strain evidence="1">SD2</strain>
    </source>
</reference>
<dbReference type="Proteomes" id="UP001164481">
    <property type="component" value="Chromosome"/>
</dbReference>
<proteinExistence type="predicted"/>
<dbReference type="RefSeq" id="WP_154221721.1">
    <property type="nucleotide sequence ID" value="NZ_CP034544.1"/>
</dbReference>
<sequence>MKLNKKVLLYSVAALAGVATISGLVAGKINFKYKPSIWNYKSYISDENLRVIDKNFDYKQFDTISQFSNALINNKAVAGIGSDFFAFNLVKNNHIQKIDYSKLFGVPELKDFNTLQKFMQLILKPEIWNHFNNKYYTKALNEISKNKSQDQYLWEYMFPYYSQDAVLAYNIKKVDIPEKYKLEDGSANFDLIYSDMNLTGDKNSMVNLLKMLNFIGYKEIIWTDAVRDNMLYGSAYTRLQNGSSTDKNYTGNVTFDNYKNQIDSFTNLIKDGTSNDVKDNQKITFEGDGLQIVNTLLDPTRFDITSSLMYNGDAIDAYYGEDNFESVGDGAIRVVKFKNNLLLVDGLVVAATNNDETNESIYDTLRNSWIKNVGNIYTQYKDLLAKNLISDSDSVETQQKVLTESAVADYWKDFRNIDFESFAEDNDFEQSAATETLDKYYSMLNLALAENKDKFDSFYEMQDDPDADFEEKINPYPSIFLSYLKDNKDELLDKIVSAYKDNSLKDLLEEQDNFEDKYLVNLVNENYEDLTSEDYYPTSAEDSELKESLSQFLANALAFIDISEDQYSDLLTEKYLNLNNYDHINYDPTQNIDYEFIKRNYFASALDGQDENALNIYQIIKTDEVDYKGIEPISQDLQSLVDSYYYNRTKS</sequence>
<protein>
    <submittedName>
        <fullName evidence="1">Uncharacterized protein</fullName>
    </submittedName>
</protein>
<dbReference type="AlphaFoldDB" id="A0AAX3EZ41"/>
<gene>
    <name evidence="1" type="ORF">OIE46_02755</name>
</gene>
<evidence type="ECO:0000313" key="2">
    <source>
        <dbReference type="Proteomes" id="UP001164481"/>
    </source>
</evidence>
<name>A0AAX3EZ41_MYCSY</name>
<organism evidence="1 2">
    <name type="scientific">Mycoplasmopsis synoviae</name>
    <name type="common">Mycoplasma synoviae</name>
    <dbReference type="NCBI Taxonomy" id="2109"/>
    <lineage>
        <taxon>Bacteria</taxon>
        <taxon>Bacillati</taxon>
        <taxon>Mycoplasmatota</taxon>
        <taxon>Mycoplasmoidales</taxon>
        <taxon>Metamycoplasmataceae</taxon>
        <taxon>Mycoplasmopsis</taxon>
    </lineage>
</organism>
<dbReference type="EMBL" id="CP107525">
    <property type="protein sequence ID" value="UZW64274.1"/>
    <property type="molecule type" value="Genomic_DNA"/>
</dbReference>
<reference evidence="1" key="2">
    <citation type="submission" date="2022-11" db="EMBL/GenBank/DDBJ databases">
        <title>complete genomes of mycoplasma synoviae ZX313 strain and SD2 strain.</title>
        <authorList>
            <person name="Zhong Q."/>
        </authorList>
    </citation>
    <scope>NUCLEOTIDE SEQUENCE</scope>
    <source>
        <strain evidence="1">SD2</strain>
    </source>
</reference>